<feature type="domain" description="DUF3492" evidence="1">
    <location>
        <begin position="2"/>
        <end position="102"/>
    </location>
</feature>
<proteinExistence type="predicted"/>
<name>A0A0E2YYE3_9GAMM</name>
<comment type="caution">
    <text evidence="2">The sequence shown here is derived from an EMBL/GenBank/DDBJ whole genome shotgun (WGS) entry which is preliminary data.</text>
</comment>
<feature type="non-terminal residue" evidence="2">
    <location>
        <position position="1"/>
    </location>
</feature>
<accession>A0A0E2YYE3</accession>
<dbReference type="AlphaFoldDB" id="A0A0E2YYE3"/>
<evidence type="ECO:0000313" key="3">
    <source>
        <dbReference type="Proteomes" id="UP000028839"/>
    </source>
</evidence>
<organism evidence="2 3">
    <name type="scientific">Nitrosococcus oceani C-27</name>
    <dbReference type="NCBI Taxonomy" id="314279"/>
    <lineage>
        <taxon>Bacteria</taxon>
        <taxon>Pseudomonadati</taxon>
        <taxon>Pseudomonadota</taxon>
        <taxon>Gammaproteobacteria</taxon>
        <taxon>Chromatiales</taxon>
        <taxon>Chromatiaceae</taxon>
        <taxon>Nitrosococcus</taxon>
    </lineage>
</organism>
<reference evidence="2 3" key="1">
    <citation type="submission" date="2014-07" db="EMBL/GenBank/DDBJ databases">
        <title>Comparative analysis of Nitrosococcus oceani genome inventories of strains from Pacific and Atlantic gyres.</title>
        <authorList>
            <person name="Lim C.K."/>
            <person name="Wang L."/>
            <person name="Sayavedra-Soto L.A."/>
            <person name="Klotz M.G."/>
        </authorList>
    </citation>
    <scope>NUCLEOTIDE SEQUENCE [LARGE SCALE GENOMIC DNA]</scope>
    <source>
        <strain evidence="2 3">C-27</strain>
    </source>
</reference>
<dbReference type="EMBL" id="JPGN01000208">
    <property type="protein sequence ID" value="KFI17961.1"/>
    <property type="molecule type" value="Genomic_DNA"/>
</dbReference>
<sequence>IQLFSIQVPKVDVIHCSLAWLPSLVAVYAKKESNCPVIITEHGVAFRELLLYYNAYLFDEPSKIFWKVFSHNIVRVVYSIADVITPVCEANKNWEKSLGADPAKIKVIY</sequence>
<protein>
    <recommendedName>
        <fullName evidence="1">DUF3492 domain-containing protein</fullName>
    </recommendedName>
</protein>
<dbReference type="Pfam" id="PF11997">
    <property type="entry name" value="DUF3492"/>
    <property type="match status" value="1"/>
</dbReference>
<evidence type="ECO:0000259" key="1">
    <source>
        <dbReference type="Pfam" id="PF11997"/>
    </source>
</evidence>
<dbReference type="InterPro" id="IPR022622">
    <property type="entry name" value="DUF3492"/>
</dbReference>
<feature type="non-terminal residue" evidence="2">
    <location>
        <position position="109"/>
    </location>
</feature>
<dbReference type="Proteomes" id="UP000028839">
    <property type="component" value="Unassembled WGS sequence"/>
</dbReference>
<dbReference type="Gene3D" id="3.40.50.2000">
    <property type="entry name" value="Glycogen Phosphorylase B"/>
    <property type="match status" value="1"/>
</dbReference>
<dbReference type="SUPFAM" id="SSF53756">
    <property type="entry name" value="UDP-Glycosyltransferase/glycogen phosphorylase"/>
    <property type="match status" value="1"/>
</dbReference>
<gene>
    <name evidence="2" type="ORF">IB75_17015</name>
</gene>
<evidence type="ECO:0000313" key="2">
    <source>
        <dbReference type="EMBL" id="KFI17961.1"/>
    </source>
</evidence>